<sequence>MPDSSVPLHGNRALVGRTEVVRLLGTEAERAAAGEFRLVELTGDPGAGKTRLLGETAGAALRHGLTVLRGRGTEYENDVPLSLAVDALDDEVESRAEQVRAALDPESARLLADVFPALSADRPGPDPAAAPSTGLNRYRVHRAVRLLLEALAAPGGLAVLLDDVHWADEGSVELLSHLARHPPRGPLLLAVTYRTRQAGPRLTAALADAAPGLRTRIEVAPLTLREAGEFLGPSVGAQRRRALYEASGGNPLYLEALARSAPAPAAPAGGAAPDDDGLLPSAVREALAAELAALPDDARLAAQAAATLGDEFEPGMVAVAAPTTEAEALAALDELAVRDVVRCAPAPGRFRFRHPVVRHLAYASSGAGWRVAAHARVAAALDERDAPTVTRARHIARSARFGDLLSVGVLVEAARATAYQSPATAAQWLRTALDLLPEKPGGTAAGPAPDRLSLLVELARLQGVGGRLVQGRDTALEVLRLLPPDAWAQRARAARFCAILERLLNRQAEGRALLRSELGRVPPEHAVDAVPLHLQLIGDSLIRADFTGAAEQLDRLTAVLSRPGGGAGTAGDPPDDWMPLVTLRLGCAYGAGDLDAAHALAAKAERLTEEATDAELAPWLESLAFLCWVDAMMGRLPQAARTVERSLAVANATGQSYLSPWILTAQAFTYGRTGRLAEAVDRAEDAVDAARLLGSDECVALALAVKSLMVRWTGDATAALALADEAIRHADGRREWWARLGVVGRGLALVGLQEVDAGAAQVLAACDEFVTPLLERSCLLVCCEAMADAEAERGRPGAAASWADRAAAVPGGGAGSGHAVLARAHAEQEGDPAAAARGAVRAAELFEGTGERLSAARAWLRAGTAHAGCGEKSAARTELARAAEVFGACGALGLHARTVREQRRLGVRAGRAAAQADGRLSRREAEVAELVRQGFSNQRIAERLFLSPRTVETHVAHVFAKLGVSSRAAVAGKLAGVRGPEG</sequence>
<dbReference type="InterPro" id="IPR000792">
    <property type="entry name" value="Tscrpt_reg_LuxR_C"/>
</dbReference>
<dbReference type="GO" id="GO:0004016">
    <property type="term" value="F:adenylate cyclase activity"/>
    <property type="evidence" value="ECO:0007669"/>
    <property type="project" value="TreeGrafter"/>
</dbReference>
<evidence type="ECO:0000259" key="3">
    <source>
        <dbReference type="PROSITE" id="PS50043"/>
    </source>
</evidence>
<feature type="domain" description="HTH luxR-type" evidence="3">
    <location>
        <begin position="913"/>
        <end position="978"/>
    </location>
</feature>
<dbReference type="Pfam" id="PF00196">
    <property type="entry name" value="GerE"/>
    <property type="match status" value="1"/>
</dbReference>
<dbReference type="InterPro" id="IPR027417">
    <property type="entry name" value="P-loop_NTPase"/>
</dbReference>
<proteinExistence type="predicted"/>
<dbReference type="GO" id="GO:0003677">
    <property type="term" value="F:DNA binding"/>
    <property type="evidence" value="ECO:0007669"/>
    <property type="project" value="InterPro"/>
</dbReference>
<dbReference type="RefSeq" id="WP_125051705.1">
    <property type="nucleotide sequence ID" value="NZ_BHZD01000001.1"/>
</dbReference>
<dbReference type="GO" id="GO:0006355">
    <property type="term" value="P:regulation of DNA-templated transcription"/>
    <property type="evidence" value="ECO:0007669"/>
    <property type="project" value="InterPro"/>
</dbReference>
<dbReference type="PROSITE" id="PS50043">
    <property type="entry name" value="HTH_LUXR_2"/>
    <property type="match status" value="1"/>
</dbReference>
<name>A0A401VVD5_STREY</name>
<dbReference type="SMART" id="SM00421">
    <property type="entry name" value="HTH_LUXR"/>
    <property type="match status" value="1"/>
</dbReference>
<dbReference type="CDD" id="cd06170">
    <property type="entry name" value="LuxR_C_like"/>
    <property type="match status" value="1"/>
</dbReference>
<dbReference type="PROSITE" id="PS00622">
    <property type="entry name" value="HTH_LUXR_1"/>
    <property type="match status" value="1"/>
</dbReference>
<dbReference type="InterPro" id="IPR016032">
    <property type="entry name" value="Sig_transdc_resp-reg_C-effctor"/>
</dbReference>
<dbReference type="Proteomes" id="UP000286746">
    <property type="component" value="Unassembled WGS sequence"/>
</dbReference>
<dbReference type="SUPFAM" id="SSF52540">
    <property type="entry name" value="P-loop containing nucleoside triphosphate hydrolases"/>
    <property type="match status" value="1"/>
</dbReference>
<dbReference type="Gene3D" id="1.25.40.10">
    <property type="entry name" value="Tetratricopeptide repeat domain"/>
    <property type="match status" value="1"/>
</dbReference>
<comment type="caution">
    <text evidence="4">The sequence shown here is derived from an EMBL/GenBank/DDBJ whole genome shotgun (WGS) entry which is preliminary data.</text>
</comment>
<dbReference type="PRINTS" id="PR00038">
    <property type="entry name" value="HTHLUXR"/>
</dbReference>
<dbReference type="PANTHER" id="PTHR16305">
    <property type="entry name" value="TESTICULAR SOLUBLE ADENYLYL CYCLASE"/>
    <property type="match status" value="1"/>
</dbReference>
<dbReference type="SUPFAM" id="SSF46894">
    <property type="entry name" value="C-terminal effector domain of the bipartite response regulators"/>
    <property type="match status" value="1"/>
</dbReference>
<evidence type="ECO:0000313" key="5">
    <source>
        <dbReference type="Proteomes" id="UP000286746"/>
    </source>
</evidence>
<protein>
    <submittedName>
        <fullName evidence="4">LuxR family transcriptional regulator</fullName>
    </submittedName>
</protein>
<keyword evidence="1" id="KW-0547">Nucleotide-binding</keyword>
<evidence type="ECO:0000256" key="2">
    <source>
        <dbReference type="ARBA" id="ARBA00022840"/>
    </source>
</evidence>
<gene>
    <name evidence="4" type="ORF">GKJPGBOP_00686</name>
</gene>
<organism evidence="4 5">
    <name type="scientific">Streptomyces paromomycinus</name>
    <name type="common">Streptomyces rimosus subsp. paromomycinus</name>
    <dbReference type="NCBI Taxonomy" id="92743"/>
    <lineage>
        <taxon>Bacteria</taxon>
        <taxon>Bacillati</taxon>
        <taxon>Actinomycetota</taxon>
        <taxon>Actinomycetes</taxon>
        <taxon>Kitasatosporales</taxon>
        <taxon>Streptomycetaceae</taxon>
        <taxon>Streptomyces</taxon>
    </lineage>
</organism>
<dbReference type="Gene3D" id="1.10.10.10">
    <property type="entry name" value="Winged helix-like DNA-binding domain superfamily/Winged helix DNA-binding domain"/>
    <property type="match status" value="1"/>
</dbReference>
<dbReference type="InterPro" id="IPR011990">
    <property type="entry name" value="TPR-like_helical_dom_sf"/>
</dbReference>
<dbReference type="GO" id="GO:0005524">
    <property type="term" value="F:ATP binding"/>
    <property type="evidence" value="ECO:0007669"/>
    <property type="project" value="UniProtKB-KW"/>
</dbReference>
<keyword evidence="2" id="KW-0067">ATP-binding</keyword>
<keyword evidence="5" id="KW-1185">Reference proteome</keyword>
<dbReference type="InterPro" id="IPR041664">
    <property type="entry name" value="AAA_16"/>
</dbReference>
<evidence type="ECO:0000256" key="1">
    <source>
        <dbReference type="ARBA" id="ARBA00022741"/>
    </source>
</evidence>
<dbReference type="SUPFAM" id="SSF48452">
    <property type="entry name" value="TPR-like"/>
    <property type="match status" value="1"/>
</dbReference>
<dbReference type="GO" id="GO:0005737">
    <property type="term" value="C:cytoplasm"/>
    <property type="evidence" value="ECO:0007669"/>
    <property type="project" value="TreeGrafter"/>
</dbReference>
<evidence type="ECO:0000313" key="4">
    <source>
        <dbReference type="EMBL" id="GCD41033.1"/>
    </source>
</evidence>
<dbReference type="Pfam" id="PF13191">
    <property type="entry name" value="AAA_16"/>
    <property type="match status" value="1"/>
</dbReference>
<dbReference type="PANTHER" id="PTHR16305:SF35">
    <property type="entry name" value="TRANSCRIPTIONAL ACTIVATOR DOMAIN"/>
    <property type="match status" value="1"/>
</dbReference>
<reference evidence="4 5" key="1">
    <citation type="submission" date="2018-11" db="EMBL/GenBank/DDBJ databases">
        <title>Whole genome sequence of Streptomyces paromomycinus NBRC 15454(T).</title>
        <authorList>
            <person name="Komaki H."/>
            <person name="Tamura T."/>
        </authorList>
    </citation>
    <scope>NUCLEOTIDE SEQUENCE [LARGE SCALE GENOMIC DNA]</scope>
    <source>
        <strain evidence="4 5">NBRC 15454</strain>
    </source>
</reference>
<dbReference type="AlphaFoldDB" id="A0A401VVD5"/>
<dbReference type="InterPro" id="IPR036388">
    <property type="entry name" value="WH-like_DNA-bd_sf"/>
</dbReference>
<dbReference type="EMBL" id="BHZD01000001">
    <property type="protein sequence ID" value="GCD41033.1"/>
    <property type="molecule type" value="Genomic_DNA"/>
</dbReference>
<accession>A0A401VVD5</accession>